<gene>
    <name evidence="2" type="ORF">CPAR01_01299</name>
</gene>
<feature type="compositionally biased region" description="Polar residues" evidence="1">
    <location>
        <begin position="17"/>
        <end position="35"/>
    </location>
</feature>
<dbReference type="RefSeq" id="XP_060356445.1">
    <property type="nucleotide sequence ID" value="XM_060485588.1"/>
</dbReference>
<comment type="caution">
    <text evidence="2">The sequence shown here is derived from an EMBL/GenBank/DDBJ whole genome shotgun (WGS) entry which is preliminary data.</text>
</comment>
<organism evidence="2 3">
    <name type="scientific">Colletotrichum paranaense</name>
    <dbReference type="NCBI Taxonomy" id="1914294"/>
    <lineage>
        <taxon>Eukaryota</taxon>
        <taxon>Fungi</taxon>
        <taxon>Dikarya</taxon>
        <taxon>Ascomycota</taxon>
        <taxon>Pezizomycotina</taxon>
        <taxon>Sordariomycetes</taxon>
        <taxon>Hypocreomycetidae</taxon>
        <taxon>Glomerellales</taxon>
        <taxon>Glomerellaceae</taxon>
        <taxon>Colletotrichum</taxon>
        <taxon>Colletotrichum acutatum species complex</taxon>
    </lineage>
</organism>
<evidence type="ECO:0000313" key="3">
    <source>
        <dbReference type="Proteomes" id="UP001241169"/>
    </source>
</evidence>
<dbReference type="GeneID" id="85369487"/>
<dbReference type="EMBL" id="MOPA01000001">
    <property type="protein sequence ID" value="KAK1547332.1"/>
    <property type="molecule type" value="Genomic_DNA"/>
</dbReference>
<keyword evidence="3" id="KW-1185">Reference proteome</keyword>
<evidence type="ECO:0000256" key="1">
    <source>
        <dbReference type="SAM" id="MobiDB-lite"/>
    </source>
</evidence>
<name>A0ABQ9T6C7_9PEZI</name>
<feature type="region of interest" description="Disordered" evidence="1">
    <location>
        <begin position="1"/>
        <end position="91"/>
    </location>
</feature>
<evidence type="ECO:0000313" key="2">
    <source>
        <dbReference type="EMBL" id="KAK1547332.1"/>
    </source>
</evidence>
<reference evidence="2 3" key="1">
    <citation type="submission" date="2016-10" db="EMBL/GenBank/DDBJ databases">
        <title>The genome sequence of Colletotrichum fioriniae PJ7.</title>
        <authorList>
            <person name="Baroncelli R."/>
        </authorList>
    </citation>
    <scope>NUCLEOTIDE SEQUENCE [LARGE SCALE GENOMIC DNA]</scope>
    <source>
        <strain evidence="2 3">IMI 384185</strain>
    </source>
</reference>
<accession>A0ABQ9T6C7</accession>
<feature type="compositionally biased region" description="Basic residues" evidence="1">
    <location>
        <begin position="74"/>
        <end position="84"/>
    </location>
</feature>
<feature type="compositionally biased region" description="Basic and acidic residues" evidence="1">
    <location>
        <begin position="55"/>
        <end position="64"/>
    </location>
</feature>
<sequence length="160" mass="17755">MPCRPMRALQSGAPTRLSAQCQRASVGSRPFSQATRGPREEKSTTPTACLHSVHKGGENNDRGDGIPQSQVQQQRRHPIHHRTLPHPPPFSIRSGPRELLVLLLVCLPPPTAAIFSGLSPLLRLKIPHRCQLQSFCPRYRSWLCPTPFQLAWTASMDSGL</sequence>
<dbReference type="Proteomes" id="UP001241169">
    <property type="component" value="Unassembled WGS sequence"/>
</dbReference>
<protein>
    <submittedName>
        <fullName evidence="2">Uncharacterized protein</fullName>
    </submittedName>
</protein>
<proteinExistence type="predicted"/>